<reference evidence="11 12" key="1">
    <citation type="submission" date="2016-07" db="EMBL/GenBank/DDBJ databases">
        <title>Pervasive Adenine N6-methylation of Active Genes in Fungi.</title>
        <authorList>
            <consortium name="DOE Joint Genome Institute"/>
            <person name="Mondo S.J."/>
            <person name="Dannebaum R.O."/>
            <person name="Kuo R.C."/>
            <person name="Labutti K."/>
            <person name="Haridas S."/>
            <person name="Kuo A."/>
            <person name="Salamov A."/>
            <person name="Ahrendt S.R."/>
            <person name="Lipzen A."/>
            <person name="Sullivan W."/>
            <person name="Andreopoulos W.B."/>
            <person name="Clum A."/>
            <person name="Lindquist E."/>
            <person name="Daum C."/>
            <person name="Ramamoorthy G.K."/>
            <person name="Gryganskyi A."/>
            <person name="Culley D."/>
            <person name="Magnuson J.K."/>
            <person name="James T.Y."/>
            <person name="O'Malley M.A."/>
            <person name="Stajich J.E."/>
            <person name="Spatafora J.W."/>
            <person name="Visel A."/>
            <person name="Grigoriev I.V."/>
        </authorList>
    </citation>
    <scope>NUCLEOTIDE SEQUENCE [LARGE SCALE GENOMIC DNA]</scope>
    <source>
        <strain evidence="11 12">68-887.2</strain>
    </source>
</reference>
<feature type="domain" description="BING4 C-terminal" evidence="10">
    <location>
        <begin position="403"/>
        <end position="482"/>
    </location>
</feature>
<evidence type="ECO:0000256" key="4">
    <source>
        <dbReference type="ARBA" id="ARBA00022574"/>
    </source>
</evidence>
<dbReference type="InterPro" id="IPR015943">
    <property type="entry name" value="WD40/YVTN_repeat-like_dom_sf"/>
</dbReference>
<evidence type="ECO:0000256" key="1">
    <source>
        <dbReference type="ARBA" id="ARBA00004099"/>
    </source>
</evidence>
<dbReference type="InterPro" id="IPR001680">
    <property type="entry name" value="WD40_rpt"/>
</dbReference>
<feature type="compositionally biased region" description="Basic residues" evidence="9">
    <location>
        <begin position="12"/>
        <end position="25"/>
    </location>
</feature>
<feature type="repeat" description="WD" evidence="8">
    <location>
        <begin position="315"/>
        <end position="351"/>
    </location>
</feature>
<dbReference type="Pfam" id="PF00400">
    <property type="entry name" value="WD40"/>
    <property type="match status" value="1"/>
</dbReference>
<evidence type="ECO:0000256" key="9">
    <source>
        <dbReference type="SAM" id="MobiDB-lite"/>
    </source>
</evidence>
<gene>
    <name evidence="11" type="ORF">BCR39DRAFT_524043</name>
</gene>
<evidence type="ECO:0000256" key="2">
    <source>
        <dbReference type="ARBA" id="ARBA00004604"/>
    </source>
</evidence>
<evidence type="ECO:0000256" key="8">
    <source>
        <dbReference type="PROSITE-ProRule" id="PRU00221"/>
    </source>
</evidence>
<dbReference type="GO" id="GO:0000462">
    <property type="term" value="P:maturation of SSU-rRNA from tricistronic rRNA transcript (SSU-rRNA, 5.8S rRNA, LSU-rRNA)"/>
    <property type="evidence" value="ECO:0007669"/>
    <property type="project" value="TreeGrafter"/>
</dbReference>
<evidence type="ECO:0000256" key="3">
    <source>
        <dbReference type="ARBA" id="ARBA00022552"/>
    </source>
</evidence>
<dbReference type="EMBL" id="MCFC01000011">
    <property type="protein sequence ID" value="ORY32070.1"/>
    <property type="molecule type" value="Genomic_DNA"/>
</dbReference>
<dbReference type="PROSITE" id="PS50294">
    <property type="entry name" value="WD_REPEATS_REGION"/>
    <property type="match status" value="1"/>
</dbReference>
<evidence type="ECO:0000259" key="10">
    <source>
        <dbReference type="SMART" id="SM01033"/>
    </source>
</evidence>
<feature type="compositionally biased region" description="Basic and acidic residues" evidence="9">
    <location>
        <begin position="26"/>
        <end position="37"/>
    </location>
</feature>
<feature type="compositionally biased region" description="Acidic residues" evidence="9">
    <location>
        <begin position="534"/>
        <end position="546"/>
    </location>
</feature>
<evidence type="ECO:0000256" key="7">
    <source>
        <dbReference type="ARBA" id="ARBA00076453"/>
    </source>
</evidence>
<keyword evidence="12" id="KW-1185">Reference proteome</keyword>
<dbReference type="SMART" id="SM00320">
    <property type="entry name" value="WD40"/>
    <property type="match status" value="5"/>
</dbReference>
<feature type="compositionally biased region" description="Polar residues" evidence="9">
    <location>
        <begin position="40"/>
        <end position="66"/>
    </location>
</feature>
<dbReference type="OrthoDB" id="10251154at2759"/>
<dbReference type="FunCoup" id="A0A1Y2BC12">
    <property type="interactions" value="759"/>
</dbReference>
<dbReference type="PANTHER" id="PTHR14085:SF3">
    <property type="entry name" value="WD REPEAT-CONTAINING PROTEIN 46"/>
    <property type="match status" value="1"/>
</dbReference>
<evidence type="ECO:0000256" key="6">
    <source>
        <dbReference type="ARBA" id="ARBA00023242"/>
    </source>
</evidence>
<dbReference type="GO" id="GO:0030686">
    <property type="term" value="C:90S preribosome"/>
    <property type="evidence" value="ECO:0007669"/>
    <property type="project" value="TreeGrafter"/>
</dbReference>
<dbReference type="STRING" id="71784.A0A1Y2BC12"/>
<dbReference type="PROSITE" id="PS50082">
    <property type="entry name" value="WD_REPEATS_2"/>
    <property type="match status" value="1"/>
</dbReference>
<comment type="function">
    <text evidence="1">Involved in nucleolar processing of pre-18S ribosomal RNA.</text>
</comment>
<name>A0A1Y2BC12_9TREE</name>
<dbReference type="Gene3D" id="2.130.10.10">
    <property type="entry name" value="YVTN repeat-like/Quinoprotein amine dehydrogenase"/>
    <property type="match status" value="1"/>
</dbReference>
<accession>A0A1Y2BC12</accession>
<comment type="caution">
    <text evidence="11">The sequence shown here is derived from an EMBL/GenBank/DDBJ whole genome shotgun (WGS) entry which is preliminary data.</text>
</comment>
<protein>
    <recommendedName>
        <fullName evidence="7">U three protein 7</fullName>
    </recommendedName>
</protein>
<dbReference type="InterPro" id="IPR036322">
    <property type="entry name" value="WD40_repeat_dom_sf"/>
</dbReference>
<dbReference type="InterPro" id="IPR040315">
    <property type="entry name" value="WDR46/Utp7"/>
</dbReference>
<keyword evidence="5" id="KW-0677">Repeat</keyword>
<keyword evidence="3" id="KW-0698">rRNA processing</keyword>
<comment type="subcellular location">
    <subcellularLocation>
        <location evidence="2">Nucleus</location>
        <location evidence="2">Nucleolus</location>
    </subcellularLocation>
</comment>
<keyword evidence="4 8" id="KW-0853">WD repeat</keyword>
<feature type="region of interest" description="Disordered" evidence="9">
    <location>
        <begin position="515"/>
        <end position="568"/>
    </location>
</feature>
<dbReference type="Proteomes" id="UP000193986">
    <property type="component" value="Unassembled WGS sequence"/>
</dbReference>
<keyword evidence="6" id="KW-0539">Nucleus</keyword>
<sequence>MDALIASAGPIKPKRQKPVPRKALHKTVDRGPDKEAIDPSTHSILSSTRLPSSFHHSSLPTGSSEAQIRPEASIARIGDKKLRAKVARNDVSVKRAQVERDEVNEWLNAPLAGGAGGIEVDEEEGERTWKVRQDEIVREVGVASAAKKFDLKLEGMGSYKVDYTRNGRHLAIASSRGHVATFDWQAGRLHSEIQLRETVRDIKFLHSEAFYAVAQKKYVFIYDQDGVEIHKLKQHIDVTNLEFLPYHYLLVSIGHAGYIKYHDTSIGTLLTQIPTHLGSPSSFAQNPHSAIIHAGHSNGTMTLWSPNLTTPHVKLLAHRGPVTSIAVDPSEASAGRYVATSGMDGIVKIWDGRMWGKEVRSWLVRNTPTCLSYSGRGMLAVGGKGGVTTYRDLYSDSDKSPSSYLTLPLPGLSASGSQFCPFDDVLAVGHEKGISSLLVPGSGEPNFDSAEADVFETYSRRREREVRGVLEKVRPELITMDTDFLGRVKEVKGGETYAEREARSYRQLGRLERLRADGKADEDQGGPAGVVDGADQDDEAEEGGEEREEKRKKKMRGKGGSMKRYLKKKNKRNVVDESLLAMKAKVAKQRQNEEIKRKVASGEVVRESGALARFG</sequence>
<dbReference type="GO" id="GO:0032040">
    <property type="term" value="C:small-subunit processome"/>
    <property type="evidence" value="ECO:0007669"/>
    <property type="project" value="TreeGrafter"/>
</dbReference>
<evidence type="ECO:0000313" key="12">
    <source>
        <dbReference type="Proteomes" id="UP000193986"/>
    </source>
</evidence>
<evidence type="ECO:0000256" key="5">
    <source>
        <dbReference type="ARBA" id="ARBA00022737"/>
    </source>
</evidence>
<dbReference type="PANTHER" id="PTHR14085">
    <property type="entry name" value="WD-REPEAT PROTEIN BING4"/>
    <property type="match status" value="1"/>
</dbReference>
<dbReference type="FunFam" id="2.130.10.10:FF:000378">
    <property type="entry name" value="U3 small nucleolar RNA-associated protein 7"/>
    <property type="match status" value="1"/>
</dbReference>
<evidence type="ECO:0000313" key="11">
    <source>
        <dbReference type="EMBL" id="ORY32070.1"/>
    </source>
</evidence>
<dbReference type="SUPFAM" id="SSF50978">
    <property type="entry name" value="WD40 repeat-like"/>
    <property type="match status" value="1"/>
</dbReference>
<dbReference type="AlphaFoldDB" id="A0A1Y2BC12"/>
<organism evidence="11 12">
    <name type="scientific">Naematelia encephala</name>
    <dbReference type="NCBI Taxonomy" id="71784"/>
    <lineage>
        <taxon>Eukaryota</taxon>
        <taxon>Fungi</taxon>
        <taxon>Dikarya</taxon>
        <taxon>Basidiomycota</taxon>
        <taxon>Agaricomycotina</taxon>
        <taxon>Tremellomycetes</taxon>
        <taxon>Tremellales</taxon>
        <taxon>Naemateliaceae</taxon>
        <taxon>Naematelia</taxon>
    </lineage>
</organism>
<dbReference type="InParanoid" id="A0A1Y2BC12"/>
<dbReference type="Pfam" id="PF08149">
    <property type="entry name" value="BING4CT"/>
    <property type="match status" value="1"/>
</dbReference>
<feature type="region of interest" description="Disordered" evidence="9">
    <location>
        <begin position="1"/>
        <end position="67"/>
    </location>
</feature>
<dbReference type="InterPro" id="IPR012952">
    <property type="entry name" value="BING4_C_dom"/>
</dbReference>
<proteinExistence type="predicted"/>
<dbReference type="SMART" id="SM01033">
    <property type="entry name" value="BING4CT"/>
    <property type="match status" value="1"/>
</dbReference>